<keyword evidence="3" id="KW-1185">Reference proteome</keyword>
<feature type="transmembrane region" description="Helical" evidence="1">
    <location>
        <begin position="106"/>
        <end position="126"/>
    </location>
</feature>
<accession>A0A316WAF9</accession>
<sequence length="523" mass="57536">MKGALDAAIDGISRATPLLMAAFVLLAIPQSARYMVNLKRALHAYDDQVPAKSGWTFKKLQPHILIRMLAAFLALAPLAMEAFLFITPTLDAKAHPIVQQARLTIPPLFLALSFWLTMFSACYRVAVRKGYLRRAVGRSLHTDERQAGGACTADLLTREPKWHARRFLLWAIVALAYAWIYTRMVYHEILDGRLTMLLVGLNASTVALNGLRGPLVLRQHSSFRGMIIVTWGYLAVCFLPGIIAAVVDSFSEAKTKAPKAEPASSSGQDGWMKPIVSALTTWSDAFDKDLPIAQFMCIIAPFIWAFCLIIPAQMILLGARFDLGELTVPDADEADAALVQSTVVRRERFEAQAALRAERNGTQSETTERTALLDEKLPLMPENKITVEDRLGRIPILMESIALPNSAFALRTLPTFRSGFLALLICWLSGLIAVLSVDELPAATFPLSSTGMHKALERWAESVGFVAVISILSIIVVPVAMLIAAWQHGQARGGAKGLWKYSEKWEKPGYVRADLADAQVEEA</sequence>
<dbReference type="InParanoid" id="A0A316WAF9"/>
<protein>
    <submittedName>
        <fullName evidence="2">Uncharacterized protein</fullName>
    </submittedName>
</protein>
<evidence type="ECO:0000313" key="3">
    <source>
        <dbReference type="Proteomes" id="UP000245783"/>
    </source>
</evidence>
<evidence type="ECO:0000313" key="2">
    <source>
        <dbReference type="EMBL" id="PWN44953.1"/>
    </source>
</evidence>
<keyword evidence="1" id="KW-0472">Membrane</keyword>
<dbReference type="Proteomes" id="UP000245783">
    <property type="component" value="Unassembled WGS sequence"/>
</dbReference>
<proteinExistence type="predicted"/>
<dbReference type="OrthoDB" id="10301105at2759"/>
<reference evidence="2 3" key="1">
    <citation type="journal article" date="2018" name="Mol. Biol. Evol.">
        <title>Broad Genomic Sampling Reveals a Smut Pathogenic Ancestry of the Fungal Clade Ustilaginomycotina.</title>
        <authorList>
            <person name="Kijpornyongpan T."/>
            <person name="Mondo S.J."/>
            <person name="Barry K."/>
            <person name="Sandor L."/>
            <person name="Lee J."/>
            <person name="Lipzen A."/>
            <person name="Pangilinan J."/>
            <person name="LaButti K."/>
            <person name="Hainaut M."/>
            <person name="Henrissat B."/>
            <person name="Grigoriev I.V."/>
            <person name="Spatafora J.W."/>
            <person name="Aime M.C."/>
        </authorList>
    </citation>
    <scope>NUCLEOTIDE SEQUENCE [LARGE SCALE GENOMIC DNA]</scope>
    <source>
        <strain evidence="2 3">MCA 4658</strain>
    </source>
</reference>
<feature type="transmembrane region" description="Helical" evidence="1">
    <location>
        <begin position="420"/>
        <end position="443"/>
    </location>
</feature>
<gene>
    <name evidence="2" type="ORF">IE81DRAFT_320540</name>
</gene>
<feature type="transmembrane region" description="Helical" evidence="1">
    <location>
        <begin position="223"/>
        <end position="247"/>
    </location>
</feature>
<name>A0A316WAF9_9BASI</name>
<feature type="transmembrane region" description="Helical" evidence="1">
    <location>
        <begin position="463"/>
        <end position="486"/>
    </location>
</feature>
<dbReference type="RefSeq" id="XP_025372113.1">
    <property type="nucleotide sequence ID" value="XM_025513063.1"/>
</dbReference>
<dbReference type="AlphaFoldDB" id="A0A316WAF9"/>
<dbReference type="GeneID" id="37034933"/>
<keyword evidence="1" id="KW-1133">Transmembrane helix</keyword>
<feature type="transmembrane region" description="Helical" evidence="1">
    <location>
        <begin position="12"/>
        <end position="29"/>
    </location>
</feature>
<feature type="transmembrane region" description="Helical" evidence="1">
    <location>
        <begin position="292"/>
        <end position="317"/>
    </location>
</feature>
<evidence type="ECO:0000256" key="1">
    <source>
        <dbReference type="SAM" id="Phobius"/>
    </source>
</evidence>
<organism evidence="2 3">
    <name type="scientific">Ceraceosorus guamensis</name>
    <dbReference type="NCBI Taxonomy" id="1522189"/>
    <lineage>
        <taxon>Eukaryota</taxon>
        <taxon>Fungi</taxon>
        <taxon>Dikarya</taxon>
        <taxon>Basidiomycota</taxon>
        <taxon>Ustilaginomycotina</taxon>
        <taxon>Exobasidiomycetes</taxon>
        <taxon>Ceraceosorales</taxon>
        <taxon>Ceraceosoraceae</taxon>
        <taxon>Ceraceosorus</taxon>
    </lineage>
</organism>
<feature type="transmembrane region" description="Helical" evidence="1">
    <location>
        <begin position="192"/>
        <end position="211"/>
    </location>
</feature>
<keyword evidence="1" id="KW-0812">Transmembrane</keyword>
<dbReference type="EMBL" id="KZ819357">
    <property type="protein sequence ID" value="PWN44953.1"/>
    <property type="molecule type" value="Genomic_DNA"/>
</dbReference>
<feature type="transmembrane region" description="Helical" evidence="1">
    <location>
        <begin position="167"/>
        <end position="186"/>
    </location>
</feature>
<feature type="transmembrane region" description="Helical" evidence="1">
    <location>
        <begin position="64"/>
        <end position="86"/>
    </location>
</feature>